<gene>
    <name evidence="2" type="ORF">HYH03_006757</name>
</gene>
<accession>A0A835Y4S7</accession>
<evidence type="ECO:0000313" key="2">
    <source>
        <dbReference type="EMBL" id="KAG2495149.1"/>
    </source>
</evidence>
<dbReference type="SUPFAM" id="SSF53098">
    <property type="entry name" value="Ribonuclease H-like"/>
    <property type="match status" value="1"/>
</dbReference>
<dbReference type="AlphaFoldDB" id="A0A835Y4S7"/>
<dbReference type="EMBL" id="JAEHOE010000026">
    <property type="protein sequence ID" value="KAG2495149.1"/>
    <property type="molecule type" value="Genomic_DNA"/>
</dbReference>
<keyword evidence="3" id="KW-1185">Reference proteome</keyword>
<feature type="region of interest" description="Disordered" evidence="1">
    <location>
        <begin position="281"/>
        <end position="352"/>
    </location>
</feature>
<reference evidence="2" key="1">
    <citation type="journal article" date="2020" name="bioRxiv">
        <title>Comparative genomics of Chlamydomonas.</title>
        <authorList>
            <person name="Craig R.J."/>
            <person name="Hasan A.R."/>
            <person name="Ness R.W."/>
            <person name="Keightley P.D."/>
        </authorList>
    </citation>
    <scope>NUCLEOTIDE SEQUENCE</scope>
    <source>
        <strain evidence="2">CCAP 11/70</strain>
    </source>
</reference>
<organism evidence="2 3">
    <name type="scientific">Edaphochlamys debaryana</name>
    <dbReference type="NCBI Taxonomy" id="47281"/>
    <lineage>
        <taxon>Eukaryota</taxon>
        <taxon>Viridiplantae</taxon>
        <taxon>Chlorophyta</taxon>
        <taxon>core chlorophytes</taxon>
        <taxon>Chlorophyceae</taxon>
        <taxon>CS clade</taxon>
        <taxon>Chlamydomonadales</taxon>
        <taxon>Chlamydomonadales incertae sedis</taxon>
        <taxon>Edaphochlamys</taxon>
    </lineage>
</organism>
<feature type="compositionally biased region" description="Low complexity" evidence="1">
    <location>
        <begin position="252"/>
        <end position="261"/>
    </location>
</feature>
<feature type="compositionally biased region" description="Polar residues" evidence="1">
    <location>
        <begin position="319"/>
        <end position="329"/>
    </location>
</feature>
<dbReference type="Proteomes" id="UP000612055">
    <property type="component" value="Unassembled WGS sequence"/>
</dbReference>
<evidence type="ECO:0000313" key="3">
    <source>
        <dbReference type="Proteomes" id="UP000612055"/>
    </source>
</evidence>
<proteinExistence type="predicted"/>
<dbReference type="OrthoDB" id="547162at2759"/>
<sequence>MDAMFMRLVANSETRFMGVKHLAGLKGGRVAVIDTETTGFPEKQGCNAPPPAPSNLEAYRNARLVSLSYLTGPPPDLEPLSLGYSIEGTPIEQILNRFLEAIEGCEVLAAHNTEFHLWVIASELCRLGRFADALALLQRPRVCTMRDGQLMLVLPKWPKLEDLYRITQEAHMEGRHNALADALACLICLRRLHAVAVGGAPPLSSAKAVGAGQDLPRVDLRKQAAEIRARLERAAEPPAAPQAPEEGEEAAEWASEGSQQPEGEEGEARAALVEAAAAAPAVATPAKAGGGLSKGEGEGGGEFVPVLGTPAGLEGPWAQPSQPQDQAQLPPQKRKRAERGERGGGRRARRNA</sequence>
<protein>
    <recommendedName>
        <fullName evidence="4">Exonuclease domain-containing protein</fullName>
    </recommendedName>
</protein>
<name>A0A835Y4S7_9CHLO</name>
<dbReference type="InterPro" id="IPR012337">
    <property type="entry name" value="RNaseH-like_sf"/>
</dbReference>
<comment type="caution">
    <text evidence="2">The sequence shown here is derived from an EMBL/GenBank/DDBJ whole genome shotgun (WGS) entry which is preliminary data.</text>
</comment>
<feature type="compositionally biased region" description="Gly residues" evidence="1">
    <location>
        <begin position="288"/>
        <end position="302"/>
    </location>
</feature>
<evidence type="ECO:0008006" key="4">
    <source>
        <dbReference type="Google" id="ProtNLM"/>
    </source>
</evidence>
<dbReference type="InterPro" id="IPR036397">
    <property type="entry name" value="RNaseH_sf"/>
</dbReference>
<feature type="region of interest" description="Disordered" evidence="1">
    <location>
        <begin position="232"/>
        <end position="269"/>
    </location>
</feature>
<dbReference type="Gene3D" id="3.30.420.10">
    <property type="entry name" value="Ribonuclease H-like superfamily/Ribonuclease H"/>
    <property type="match status" value="1"/>
</dbReference>
<dbReference type="GO" id="GO:0003676">
    <property type="term" value="F:nucleic acid binding"/>
    <property type="evidence" value="ECO:0007669"/>
    <property type="project" value="InterPro"/>
</dbReference>
<dbReference type="CDD" id="cd06127">
    <property type="entry name" value="DEDDh"/>
    <property type="match status" value="1"/>
</dbReference>
<evidence type="ECO:0000256" key="1">
    <source>
        <dbReference type="SAM" id="MobiDB-lite"/>
    </source>
</evidence>